<comment type="caution">
    <text evidence="1">The sequence shown here is derived from an EMBL/GenBank/DDBJ whole genome shotgun (WGS) entry which is preliminary data.</text>
</comment>
<sequence>MKYISGYQALHLKSSLKTSGLISDFHYFGHSDRISVRWDELNLQESENSIFGDYGIEKNHHVPKHEGEYFVANHCRVLLDFLADSNSLNNILGARYYIIDNDEYNEELFSKVVELKAFPHWEMVNKFMGLEYGLDWLNFLMLKGIQWPNSVWGRGSDGEGLPSDSFREYLRVLACDFVLSMNLCDLELYLSKIIEKEAELTPGTYKDIRYFLSESVLDHIDYYLLTQPLNNKRKLIKALTGVCRLVGLIYKTQVTDEKWRIYL</sequence>
<keyword evidence="2" id="KW-1185">Reference proteome</keyword>
<evidence type="ECO:0000313" key="1">
    <source>
        <dbReference type="EMBL" id="MBM6927910.1"/>
    </source>
</evidence>
<evidence type="ECO:0000313" key="2">
    <source>
        <dbReference type="Proteomes" id="UP000777002"/>
    </source>
</evidence>
<reference evidence="1 2" key="1">
    <citation type="journal article" date="2021" name="Sci. Rep.">
        <title>The distribution of antibiotic resistance genes in chicken gut microbiota commensals.</title>
        <authorList>
            <person name="Juricova H."/>
            <person name="Matiasovicova J."/>
            <person name="Kubasova T."/>
            <person name="Cejkova D."/>
            <person name="Rychlik I."/>
        </authorList>
    </citation>
    <scope>NUCLEOTIDE SEQUENCE [LARGE SCALE GENOMIC DNA]</scope>
    <source>
        <strain evidence="1 2">An562</strain>
    </source>
</reference>
<dbReference type="RefSeq" id="WP_205049495.1">
    <property type="nucleotide sequence ID" value="NZ_JACJKX010000001.1"/>
</dbReference>
<protein>
    <submittedName>
        <fullName evidence="1">Uncharacterized protein</fullName>
    </submittedName>
</protein>
<proteinExistence type="predicted"/>
<dbReference type="EMBL" id="JACJKX010000001">
    <property type="protein sequence ID" value="MBM6927910.1"/>
    <property type="molecule type" value="Genomic_DNA"/>
</dbReference>
<gene>
    <name evidence="1" type="ORF">H5985_01255</name>
</gene>
<organism evidence="1 2">
    <name type="scientific">Parasutterella secunda</name>
    <dbReference type="NCBI Taxonomy" id="626947"/>
    <lineage>
        <taxon>Bacteria</taxon>
        <taxon>Pseudomonadati</taxon>
        <taxon>Pseudomonadota</taxon>
        <taxon>Betaproteobacteria</taxon>
        <taxon>Burkholderiales</taxon>
        <taxon>Sutterellaceae</taxon>
        <taxon>Parasutterella</taxon>
    </lineage>
</organism>
<accession>A0ABS2GQ40</accession>
<name>A0ABS2GQ40_9BURK</name>
<dbReference type="Proteomes" id="UP000777002">
    <property type="component" value="Unassembled WGS sequence"/>
</dbReference>